<feature type="region of interest" description="Disordered" evidence="1">
    <location>
        <begin position="886"/>
        <end position="908"/>
    </location>
</feature>
<feature type="region of interest" description="Disordered" evidence="1">
    <location>
        <begin position="403"/>
        <end position="442"/>
    </location>
</feature>
<evidence type="ECO:0000313" key="2">
    <source>
        <dbReference type="EMBL" id="CAH3941593.1"/>
    </source>
</evidence>
<sequence length="1133" mass="128722">MPTTDDRAQQTADSMPNVSAPSLTPMLSTVQSVPSTIPIATIQPMPKSSEPLKPPDDTTSFPEKPTFVPPKSISQSPKISPSSIPNPSPSATTTKPVQLGYANYGCYMYSVPVYSAFQPVSYPVLVQPNNNNKPVTDQPTATEVVYPQTRDGTLSAEGKVEEKFPETIPGETKSQTDFEENFTPKVIPAKIETKIPEGIKSKIDSVNDNLNSPGPISSPMFKDPNKKPTSERFSLKTSIPISKIDMKCVTNTSDSLQSSQLKKPFNPAFHNSKVDTPKIEIQSNVLINEKKLKDVPGSTNSISTLITAAEVINQAETQFRKPDVKTDEEQNKDVCKTSMLPPNIIPSRTIFNPINLDSITPKFTSPSQERKNDQKSNQLLLIQNKNSSNQKMLLAIQQQSPQLPLQRSGVDQKNLQTPSRQSSQAKKCKEELDNENETSSKVVSLKRMHQDDCDENDFENLITENQIYGNKIVVKEKSQGTLQEQEIKNKNKVDKAILPTSKNLVLQSNFVYLSNVQFPANVMMTKNNKVNNETIKPSVNEIKPNADISKINNNIESVANTSITKTTQENKEIPILRNNNLNQKLPSKNSNTDTVIPNSKVIMNPQIVYQVPMIIERDNQLNQNIIGRDGTKFVESKNEAQKIEKNRPNDKVFIACQMDSKLQPKLLITNIRAKLNATEEVSSLDLYEKRKRLRRLKHLTNRDSKEPKKNLIPSEEVENHIITPEKIIDEISNEFYNKKSDRDDIESGSEYEDDDIINYENIIKDFSSITKNNCHDKKLFLENFRLTTFKDYKEREMDRQERSIKKDAIASAYITAGRIDCLTAENNCYERKREESNDHTVPKFLEESGVIQQRKQTFLSRLKLTPVTKKTRDGYEKIWQEVLKERKRREKPSENSQTKQRRLEGDNLNLGTSDQLKLLHEIKNQVNENNNLIKKRLDFHTEAGDSIKILAEKNFSELNRLSKMADISVKIFSRQDTRKRDLTPGFDSENIQVTKPVANYTPIKVPNIYKTRVSETITNTEETKPQEMMDDGEKFRDASCQVSNNYWPGVETFIKSYKEYDAARKKEILDLNRNNTTLRVGSAYVTRNASRDSDRAKALVAERKHLAKEETAVRKSIKKLYSALETIRSHIKS</sequence>
<feature type="region of interest" description="Disordered" evidence="1">
    <location>
        <begin position="1"/>
        <end position="93"/>
    </location>
</feature>
<reference evidence="2" key="1">
    <citation type="submission" date="2022-05" db="EMBL/GenBank/DDBJ databases">
        <authorList>
            <person name="Okamura Y."/>
        </authorList>
    </citation>
    <scope>NUCLEOTIDE SEQUENCE</scope>
</reference>
<dbReference type="Proteomes" id="UP001152562">
    <property type="component" value="Unassembled WGS sequence"/>
</dbReference>
<gene>
    <name evidence="2" type="ORF">PIBRA_LOCUS1325</name>
</gene>
<name>A0A9P0SYB3_PIEBR</name>
<proteinExistence type="predicted"/>
<protein>
    <submittedName>
        <fullName evidence="2">Uncharacterized protein</fullName>
    </submittedName>
</protein>
<comment type="caution">
    <text evidence="2">The sequence shown here is derived from an EMBL/GenBank/DDBJ whole genome shotgun (WGS) entry which is preliminary data.</text>
</comment>
<keyword evidence="3" id="KW-1185">Reference proteome</keyword>
<accession>A0A9P0SYB3</accession>
<feature type="compositionally biased region" description="Low complexity" evidence="1">
    <location>
        <begin position="69"/>
        <end position="85"/>
    </location>
</feature>
<dbReference type="EMBL" id="CALOZG010000002">
    <property type="protein sequence ID" value="CAH3941593.1"/>
    <property type="molecule type" value="Genomic_DNA"/>
</dbReference>
<feature type="compositionally biased region" description="Polar residues" evidence="1">
    <location>
        <begin position="9"/>
        <end position="35"/>
    </location>
</feature>
<organism evidence="2 3">
    <name type="scientific">Pieris brassicae</name>
    <name type="common">White butterfly</name>
    <name type="synonym">Large white butterfly</name>
    <dbReference type="NCBI Taxonomy" id="7116"/>
    <lineage>
        <taxon>Eukaryota</taxon>
        <taxon>Metazoa</taxon>
        <taxon>Ecdysozoa</taxon>
        <taxon>Arthropoda</taxon>
        <taxon>Hexapoda</taxon>
        <taxon>Insecta</taxon>
        <taxon>Pterygota</taxon>
        <taxon>Neoptera</taxon>
        <taxon>Endopterygota</taxon>
        <taxon>Lepidoptera</taxon>
        <taxon>Glossata</taxon>
        <taxon>Ditrysia</taxon>
        <taxon>Papilionoidea</taxon>
        <taxon>Pieridae</taxon>
        <taxon>Pierinae</taxon>
        <taxon>Pieris</taxon>
    </lineage>
</organism>
<evidence type="ECO:0000313" key="3">
    <source>
        <dbReference type="Proteomes" id="UP001152562"/>
    </source>
</evidence>
<dbReference type="AlphaFoldDB" id="A0A9P0SYB3"/>
<feature type="compositionally biased region" description="Polar residues" evidence="1">
    <location>
        <begin position="409"/>
        <end position="425"/>
    </location>
</feature>
<evidence type="ECO:0000256" key="1">
    <source>
        <dbReference type="SAM" id="MobiDB-lite"/>
    </source>
</evidence>